<proteinExistence type="predicted"/>
<evidence type="ECO:0000313" key="1">
    <source>
        <dbReference type="EMBL" id="AIF16770.1"/>
    </source>
</evidence>
<dbReference type="AlphaFoldDB" id="A0A075HNA8"/>
<name>A0A075HNA8_9ARCH</name>
<organism evidence="1">
    <name type="scientific">uncultured marine thaumarchaeote KM3_74_H09</name>
    <dbReference type="NCBI Taxonomy" id="1456276"/>
    <lineage>
        <taxon>Archaea</taxon>
        <taxon>Nitrososphaerota</taxon>
        <taxon>environmental samples</taxon>
    </lineage>
</organism>
<accession>A0A075HNA8</accession>
<dbReference type="EMBL" id="KF901064">
    <property type="protein sequence ID" value="AIF16770.1"/>
    <property type="molecule type" value="Genomic_DNA"/>
</dbReference>
<sequence length="228" mass="26451">MEGFSNIVNWDSVSNQSSSFKNQTPFHFALIEKFFERDFYEKLYETYPKIDETWTLAHTATKTQLTKYWNDIGPNDVVGCEDDPQYSEEWNKFKSYAQSEEFVEKIRKFSGVPINKLKFFHFMSYTKGGFQEPHFHNVGPNTLVFMVYLSKNWKKGDPGGTYMASDVDESSIIFEPYNLDNSAAVFLDGPKSTHGVRLITKDIERRALQMTFEGYSTDKGWTGTNYKS</sequence>
<dbReference type="Gene3D" id="2.60.120.620">
    <property type="entry name" value="q2cbj1_9rhob like domain"/>
    <property type="match status" value="1"/>
</dbReference>
<reference evidence="1" key="1">
    <citation type="journal article" date="2014" name="Genome Biol. Evol.">
        <title>Pangenome evidence for extensive interdomain horizontal transfer affecting lineage core and shell genes in uncultured planktonic thaumarchaeota and euryarchaeota.</title>
        <authorList>
            <person name="Deschamps P."/>
            <person name="Zivanovic Y."/>
            <person name="Moreira D."/>
            <person name="Rodriguez-Valera F."/>
            <person name="Lopez-Garcia P."/>
        </authorList>
    </citation>
    <scope>NUCLEOTIDE SEQUENCE</scope>
</reference>
<evidence type="ECO:0008006" key="2">
    <source>
        <dbReference type="Google" id="ProtNLM"/>
    </source>
</evidence>
<protein>
    <recommendedName>
        <fullName evidence="2">Prolyl 4-hydroxylase alpha subunit Fe(2+) 2OG dioxygenase domain-containing protein</fullName>
    </recommendedName>
</protein>